<dbReference type="PIRSF" id="PIRSF003107">
    <property type="entry name" value="PhoU"/>
    <property type="match status" value="1"/>
</dbReference>
<accession>A0ABS2MUV4</accession>
<keyword evidence="1" id="KW-0813">Transport</keyword>
<dbReference type="SUPFAM" id="SSF109755">
    <property type="entry name" value="PhoU-like"/>
    <property type="match status" value="1"/>
</dbReference>
<dbReference type="InterPro" id="IPR028366">
    <property type="entry name" value="PhoU"/>
</dbReference>
<reference evidence="3 4" key="1">
    <citation type="submission" date="2021-01" db="EMBL/GenBank/DDBJ databases">
        <title>Genomic Encyclopedia of Type Strains, Phase IV (KMG-IV): sequencing the most valuable type-strain genomes for metagenomic binning, comparative biology and taxonomic classification.</title>
        <authorList>
            <person name="Goeker M."/>
        </authorList>
    </citation>
    <scope>NUCLEOTIDE SEQUENCE [LARGE SCALE GENOMIC DNA]</scope>
    <source>
        <strain evidence="3 4">DSM 23711</strain>
    </source>
</reference>
<comment type="caution">
    <text evidence="3">The sequence shown here is derived from an EMBL/GenBank/DDBJ whole genome shotgun (WGS) entry which is preliminary data.</text>
</comment>
<keyword evidence="1" id="KW-0963">Cytoplasm</keyword>
<dbReference type="Gene3D" id="1.20.58.220">
    <property type="entry name" value="Phosphate transport system protein phou homolog 2, domain 2"/>
    <property type="match status" value="1"/>
</dbReference>
<dbReference type="PANTHER" id="PTHR42930:SF3">
    <property type="entry name" value="PHOSPHATE-SPECIFIC TRANSPORT SYSTEM ACCESSORY PROTEIN PHOU"/>
    <property type="match status" value="1"/>
</dbReference>
<evidence type="ECO:0000313" key="3">
    <source>
        <dbReference type="EMBL" id="MBM7569661.1"/>
    </source>
</evidence>
<organism evidence="3 4">
    <name type="scientific">Aquibacillus albus</name>
    <dbReference type="NCBI Taxonomy" id="1168171"/>
    <lineage>
        <taxon>Bacteria</taxon>
        <taxon>Bacillati</taxon>
        <taxon>Bacillota</taxon>
        <taxon>Bacilli</taxon>
        <taxon>Bacillales</taxon>
        <taxon>Bacillaceae</taxon>
        <taxon>Aquibacillus</taxon>
    </lineage>
</organism>
<sequence>MVAREQFNAELEKIKKMIIDLAHGSKNLLSSSVDALYNSDIELATEVIENDKWLNKLDMQINEGAILLIAKQQPVASDLRRLIVAIRIATDLERMGDNAKNIAKSAIHLGEDHGMSIHHSLRDMLDIAIKMTDLSIKAYDFEDISYVRKLAELDDSVDKMYEDIIKDMLQETSLNSKKIQHIMQMALSARYIERFADHATNVGESIMYLVKGESVDLNN</sequence>
<gene>
    <name evidence="3" type="ORF">JOC48_000130</name>
</gene>
<dbReference type="RefSeq" id="WP_204497113.1">
    <property type="nucleotide sequence ID" value="NZ_JAFBDR010000001.1"/>
</dbReference>
<comment type="subunit">
    <text evidence="1">Homodimer.</text>
</comment>
<evidence type="ECO:0000313" key="4">
    <source>
        <dbReference type="Proteomes" id="UP001296943"/>
    </source>
</evidence>
<proteinExistence type="inferred from homology"/>
<name>A0ABS2MUV4_9BACI</name>
<comment type="subcellular location">
    <subcellularLocation>
        <location evidence="1">Cytoplasm</location>
    </subcellularLocation>
</comment>
<dbReference type="NCBIfam" id="TIGR02135">
    <property type="entry name" value="phoU_full"/>
    <property type="match status" value="1"/>
</dbReference>
<dbReference type="Proteomes" id="UP001296943">
    <property type="component" value="Unassembled WGS sequence"/>
</dbReference>
<evidence type="ECO:0000256" key="1">
    <source>
        <dbReference type="PIRNR" id="PIRNR003107"/>
    </source>
</evidence>
<feature type="domain" description="PhoU" evidence="2">
    <location>
        <begin position="121"/>
        <end position="205"/>
    </location>
</feature>
<dbReference type="InterPro" id="IPR026022">
    <property type="entry name" value="PhoU_dom"/>
</dbReference>
<dbReference type="EMBL" id="JAFBDR010000001">
    <property type="protein sequence ID" value="MBM7569661.1"/>
    <property type="molecule type" value="Genomic_DNA"/>
</dbReference>
<dbReference type="Pfam" id="PF01895">
    <property type="entry name" value="PhoU"/>
    <property type="match status" value="2"/>
</dbReference>
<comment type="function">
    <text evidence="1">Plays a role in the regulation of phosphate uptake.</text>
</comment>
<protein>
    <recommendedName>
        <fullName evidence="1">Phosphate-specific transport system accessory protein PhoU</fullName>
    </recommendedName>
</protein>
<dbReference type="InterPro" id="IPR038078">
    <property type="entry name" value="PhoU-like_sf"/>
</dbReference>
<keyword evidence="4" id="KW-1185">Reference proteome</keyword>
<feature type="domain" description="PhoU" evidence="2">
    <location>
        <begin position="20"/>
        <end position="105"/>
    </location>
</feature>
<keyword evidence="1" id="KW-0592">Phosphate transport</keyword>
<dbReference type="PANTHER" id="PTHR42930">
    <property type="entry name" value="PHOSPHATE-SPECIFIC TRANSPORT SYSTEM ACCESSORY PROTEIN PHOU"/>
    <property type="match status" value="1"/>
</dbReference>
<evidence type="ECO:0000259" key="2">
    <source>
        <dbReference type="Pfam" id="PF01895"/>
    </source>
</evidence>
<comment type="similarity">
    <text evidence="1">Belongs to the PhoU family.</text>
</comment>